<evidence type="ECO:0000256" key="2">
    <source>
        <dbReference type="ARBA" id="ARBA00022840"/>
    </source>
</evidence>
<reference evidence="6 7" key="1">
    <citation type="journal article" date="2012" name="J. Bacteriol.">
        <title>Comparative Genomic Analyses of 17 Clinical Isolates of Gardnerella vaginalis Provide Evidence of Multiple Genetically Isolated Clades Consistent with Subspeciation into Genovars.</title>
        <authorList>
            <person name="Ahmed A."/>
            <person name="Earl J."/>
            <person name="Retchless A."/>
            <person name="Hillier S."/>
            <person name="Rabe L."/>
            <person name="Cherpes T."/>
            <person name="Powell E."/>
            <person name="Janto B."/>
            <person name="Eutsey R."/>
            <person name="Hiller N.L."/>
            <person name="Boissy R."/>
            <person name="Dahlgreen M."/>
            <person name="Hall B."/>
            <person name="Costerton J."/>
            <person name="Post J.C."/>
            <person name="Hu F."/>
            <person name="Ehrlich G."/>
        </authorList>
    </citation>
    <scope>NUCLEOTIDE SEQUENCE [LARGE SCALE GENOMIC DNA]</scope>
    <source>
        <strain evidence="6 7">1500E</strain>
    </source>
</reference>
<keyword evidence="1 3" id="KW-0547">Nucleotide-binding</keyword>
<dbReference type="InterPro" id="IPR002543">
    <property type="entry name" value="FtsK_dom"/>
</dbReference>
<feature type="compositionally biased region" description="Basic residues" evidence="4">
    <location>
        <begin position="1"/>
        <end position="15"/>
    </location>
</feature>
<dbReference type="GO" id="GO:0051301">
    <property type="term" value="P:cell division"/>
    <property type="evidence" value="ECO:0007669"/>
    <property type="project" value="UniProtKB-KW"/>
</dbReference>
<dbReference type="RefSeq" id="WP_004126605.1">
    <property type="nucleotide sequence ID" value="NZ_ADES01000001.1"/>
</dbReference>
<dbReference type="Proteomes" id="UP000032875">
    <property type="component" value="Unassembled WGS sequence"/>
</dbReference>
<gene>
    <name evidence="6" type="ORF">CGSMWGv1500E_00635</name>
</gene>
<feature type="binding site" evidence="3">
    <location>
        <begin position="468"/>
        <end position="475"/>
    </location>
    <ligand>
        <name>ATP</name>
        <dbReference type="ChEBI" id="CHEBI:30616"/>
    </ligand>
</feature>
<dbReference type="Gene3D" id="3.40.50.300">
    <property type="entry name" value="P-loop containing nucleotide triphosphate hydrolases"/>
    <property type="match status" value="1"/>
</dbReference>
<feature type="compositionally biased region" description="Polar residues" evidence="4">
    <location>
        <begin position="19"/>
        <end position="35"/>
    </location>
</feature>
<feature type="region of interest" description="Disordered" evidence="4">
    <location>
        <begin position="1"/>
        <end position="42"/>
    </location>
</feature>
<dbReference type="PATRIC" id="fig|698957.3.peg.125"/>
<dbReference type="InterPro" id="IPR027417">
    <property type="entry name" value="P-loop_NTPase"/>
</dbReference>
<keyword evidence="6" id="KW-0131">Cell cycle</keyword>
<evidence type="ECO:0000256" key="4">
    <source>
        <dbReference type="SAM" id="MobiDB-lite"/>
    </source>
</evidence>
<dbReference type="Pfam" id="PF01580">
    <property type="entry name" value="FtsK_SpoIIIE"/>
    <property type="match status" value="1"/>
</dbReference>
<name>I4M4Q4_GARVA</name>
<evidence type="ECO:0000313" key="7">
    <source>
        <dbReference type="Proteomes" id="UP000032875"/>
    </source>
</evidence>
<keyword evidence="2 3" id="KW-0067">ATP-binding</keyword>
<dbReference type="SUPFAM" id="SSF52540">
    <property type="entry name" value="P-loop containing nucleoside triphosphate hydrolases"/>
    <property type="match status" value="1"/>
</dbReference>
<accession>I4M4Q4</accession>
<evidence type="ECO:0000313" key="6">
    <source>
        <dbReference type="EMBL" id="EIK84194.1"/>
    </source>
</evidence>
<keyword evidence="6" id="KW-0132">Cell division</keyword>
<dbReference type="PANTHER" id="PTHR22683">
    <property type="entry name" value="SPORULATION PROTEIN RELATED"/>
    <property type="match status" value="1"/>
</dbReference>
<dbReference type="PANTHER" id="PTHR22683:SF41">
    <property type="entry name" value="DNA TRANSLOCASE FTSK"/>
    <property type="match status" value="1"/>
</dbReference>
<proteinExistence type="predicted"/>
<dbReference type="InterPro" id="IPR050206">
    <property type="entry name" value="FtsK/SpoIIIE/SftA"/>
</dbReference>
<feature type="domain" description="FtsK" evidence="5">
    <location>
        <begin position="447"/>
        <end position="652"/>
    </location>
</feature>
<evidence type="ECO:0000259" key="5">
    <source>
        <dbReference type="PROSITE" id="PS50901"/>
    </source>
</evidence>
<dbReference type="EMBL" id="ADES01000001">
    <property type="protein sequence ID" value="EIK84194.1"/>
    <property type="molecule type" value="Genomic_DNA"/>
</dbReference>
<dbReference type="AlphaFoldDB" id="I4M4Q4"/>
<evidence type="ECO:0000256" key="3">
    <source>
        <dbReference type="PROSITE-ProRule" id="PRU00289"/>
    </source>
</evidence>
<protein>
    <submittedName>
        <fullName evidence="6">Cell division protein FtsK/SpoIIIE</fullName>
    </submittedName>
</protein>
<comment type="caution">
    <text evidence="6">The sequence shown here is derived from an EMBL/GenBank/DDBJ whole genome shotgun (WGS) entry which is preliminary data.</text>
</comment>
<organism evidence="6 7">
    <name type="scientific">Gardnerella vaginalis 1500E</name>
    <dbReference type="NCBI Taxonomy" id="698957"/>
    <lineage>
        <taxon>Bacteria</taxon>
        <taxon>Bacillati</taxon>
        <taxon>Actinomycetota</taxon>
        <taxon>Actinomycetes</taxon>
        <taxon>Bifidobacteriales</taxon>
        <taxon>Bifidobacteriaceae</taxon>
        <taxon>Gardnerella</taxon>
    </lineage>
</organism>
<sequence length="993" mass="110215">MTSSRGPHHNVRRVHVSPGLSNSQQVPPVSQNNLYQPAYSGIDYGNQTVPEYQQQYVQQNQQNLPSPEQIAQMSESVRSQLYELLMQLQGSIAYAEQLKNLELSQAAQRVEQTRIRVEQLRKQTINQVNERFSSETDNAVSSFKQSSLNISPSVITSPINDIVEKLNDNGGKQTLTPFMKFGDINVQGQTVAALAPFACMRNWLISGDKNISQELIFNSLIRIASIVPLKHLRILVFDPRISAGLGALAPLRAINGTTFPQAFSDEDSFAEALEHAMQSAARNAERMSIQGKKTLLDLWASSSVPEGELVIAVLLDYPYGIQDRLKKILCRAAEVGPASGLSIIVQNTSNSPFEGDEFTNKSSLLRMKCSKSCWYCEEFFSKNVTIAHESIINSTVLSKLIDAIAEQASKVQGPTYPLYDLIKPIIEKPWQGDSTDSLDALIGKNGQQNLLVSFRSENPPTPNMLVGGAVGQGKSNLLLDIIFALTSQYSPDELELLLLDFKRGLEFKRFDKDENNEGWMPHVKVLSLESNQQFGVAVLRYVEKELERRSRMFKNAGAHSIIDYRQQGNKLSRMLLIIDEFHVLFDGDDENVEEAVRLLELIAKQGRAYGVHILLASQTTSGISGLRVKGESIFAQFPLRMSLKNTVQESQAVLSQHNTAAAELTYRGEVIFNKNFGQDPEGSNIKAVAAWVDSNKFEKIQHNLWSLRHDEPPMVFIGSDYASWDSAQVKQIKPRTDDMVEAWIGRPIAITKKPYVVELDTDTNQGIAMVGTGDQEAASVIISASATVLKTIGNNAHLVVLCGLNKIPEEISQFFNDVRNNGIDVTFVPRKEVPEYLVSTFSQVFSDGEEHPTLVLGLGIQRIPGMSKTIVKSESDPDIEDFSLDFSEDEPLNTGNSVIEKICHEGGLQKIFCIGWWSSLQGVSDTLGYSRSGIGKYLLLKTGIDDAREIAGPLMKLTEDHPRVTVIDKGSEEGAVTLVPFSTLPDDFWENKR</sequence>
<dbReference type="GO" id="GO:0005524">
    <property type="term" value="F:ATP binding"/>
    <property type="evidence" value="ECO:0007669"/>
    <property type="project" value="UniProtKB-UniRule"/>
</dbReference>
<evidence type="ECO:0000256" key="1">
    <source>
        <dbReference type="ARBA" id="ARBA00022741"/>
    </source>
</evidence>
<dbReference type="PROSITE" id="PS50901">
    <property type="entry name" value="FTSK"/>
    <property type="match status" value="1"/>
</dbReference>
<dbReference type="GO" id="GO:0003677">
    <property type="term" value="F:DNA binding"/>
    <property type="evidence" value="ECO:0007669"/>
    <property type="project" value="InterPro"/>
</dbReference>